<keyword evidence="3 4" id="KW-0436">Ligase</keyword>
<dbReference type="PANTHER" id="PTHR14359:SF6">
    <property type="entry name" value="PHOSPHOPANTOTHENOYLCYSTEINE DECARBOXYLASE"/>
    <property type="match status" value="1"/>
</dbReference>
<comment type="function">
    <text evidence="3">Catalyzes two sequential steps in the biosynthesis of coenzyme A. In the first step cysteine is conjugated to 4'-phosphopantothenate to form 4-phosphopantothenoylcysteine. In the second step the latter compound is decarboxylated to form 4'-phosphopantotheine.</text>
</comment>
<keyword evidence="3 4" id="KW-0288">FMN</keyword>
<dbReference type="SUPFAM" id="SSF52507">
    <property type="entry name" value="Homo-oligomeric flavin-containing Cys decarboxylases, HFCD"/>
    <property type="match status" value="1"/>
</dbReference>
<dbReference type="EMBL" id="JAGSCS010000003">
    <property type="protein sequence ID" value="MBR0575429.1"/>
    <property type="molecule type" value="Genomic_DNA"/>
</dbReference>
<comment type="caution">
    <text evidence="7">The sequence shown here is derived from an EMBL/GenBank/DDBJ whole genome shotgun (WGS) entry which is preliminary data.</text>
</comment>
<feature type="region of interest" description="Phosphopantothenate--cysteine ligase" evidence="3">
    <location>
        <begin position="187"/>
        <end position="394"/>
    </location>
</feature>
<dbReference type="InterPro" id="IPR005252">
    <property type="entry name" value="CoaBC"/>
</dbReference>
<comment type="pathway">
    <text evidence="3 4">Cofactor biosynthesis; coenzyme A biosynthesis; CoA from (R)-pantothenate: step 3/5.</text>
</comment>
<dbReference type="InterPro" id="IPR036551">
    <property type="entry name" value="Flavin_trans-like"/>
</dbReference>
<feature type="region of interest" description="Phosphopantothenoylcysteine decarboxylase" evidence="3">
    <location>
        <begin position="1"/>
        <end position="186"/>
    </location>
</feature>
<name>A0A941HPK2_9CLOT</name>
<dbReference type="EC" id="6.3.2.5" evidence="3"/>
<dbReference type="GO" id="GO:0010181">
    <property type="term" value="F:FMN binding"/>
    <property type="evidence" value="ECO:0007669"/>
    <property type="project" value="UniProtKB-UniRule"/>
</dbReference>
<reference evidence="7" key="1">
    <citation type="submission" date="2021-04" db="EMBL/GenBank/DDBJ databases">
        <title>Proteiniclasticum sedimins sp. nov., an obligate anaerobic bacterium isolated from anaerobic sludge.</title>
        <authorList>
            <person name="Liu J."/>
        </authorList>
    </citation>
    <scope>NUCLEOTIDE SEQUENCE</scope>
    <source>
        <strain evidence="7">BAD-10</strain>
    </source>
</reference>
<organism evidence="7 8">
    <name type="scientific">Proteiniclasticum sediminis</name>
    <dbReference type="NCBI Taxonomy" id="2804028"/>
    <lineage>
        <taxon>Bacteria</taxon>
        <taxon>Bacillati</taxon>
        <taxon>Bacillota</taxon>
        <taxon>Clostridia</taxon>
        <taxon>Eubacteriales</taxon>
        <taxon>Clostridiaceae</taxon>
        <taxon>Proteiniclasticum</taxon>
    </lineage>
</organism>
<evidence type="ECO:0000313" key="7">
    <source>
        <dbReference type="EMBL" id="MBR0575429.1"/>
    </source>
</evidence>
<comment type="cofactor">
    <cofactor evidence="3">
        <name>Mg(2+)</name>
        <dbReference type="ChEBI" id="CHEBI:18420"/>
    </cofactor>
</comment>
<dbReference type="InterPro" id="IPR003382">
    <property type="entry name" value="Flavoprotein"/>
</dbReference>
<dbReference type="NCBIfam" id="TIGR00521">
    <property type="entry name" value="coaBC_dfp"/>
    <property type="match status" value="1"/>
</dbReference>
<feature type="domain" description="DNA/pantothenate metabolism flavoprotein C-terminal" evidence="6">
    <location>
        <begin position="182"/>
        <end position="390"/>
    </location>
</feature>
<comment type="similarity">
    <text evidence="3 4">In the N-terminal section; belongs to the HFCD (homo-oligomeric flavin containing Cys decarboxylase) superfamily.</text>
</comment>
<proteinExistence type="inferred from homology"/>
<comment type="catalytic activity">
    <reaction evidence="3 4">
        <text>(R)-4'-phosphopantothenate + L-cysteine + CTP = N-[(R)-4-phosphopantothenoyl]-L-cysteine + CMP + diphosphate + H(+)</text>
        <dbReference type="Rhea" id="RHEA:19397"/>
        <dbReference type="ChEBI" id="CHEBI:10986"/>
        <dbReference type="ChEBI" id="CHEBI:15378"/>
        <dbReference type="ChEBI" id="CHEBI:33019"/>
        <dbReference type="ChEBI" id="CHEBI:35235"/>
        <dbReference type="ChEBI" id="CHEBI:37563"/>
        <dbReference type="ChEBI" id="CHEBI:59458"/>
        <dbReference type="ChEBI" id="CHEBI:60377"/>
        <dbReference type="EC" id="6.3.2.5"/>
    </reaction>
</comment>
<feature type="binding site" evidence="3">
    <location>
        <position position="333"/>
    </location>
    <ligand>
        <name>CTP</name>
        <dbReference type="ChEBI" id="CHEBI:37563"/>
    </ligand>
</feature>
<dbReference type="Proteomes" id="UP000675379">
    <property type="component" value="Unassembled WGS sequence"/>
</dbReference>
<comment type="similarity">
    <text evidence="3 4">In the C-terminal section; belongs to the PPC synthetase family.</text>
</comment>
<keyword evidence="2 3" id="KW-0456">Lyase</keyword>
<dbReference type="AlphaFoldDB" id="A0A941HPK2"/>
<evidence type="ECO:0000256" key="1">
    <source>
        <dbReference type="ARBA" id="ARBA00022793"/>
    </source>
</evidence>
<dbReference type="PANTHER" id="PTHR14359">
    <property type="entry name" value="HOMO-OLIGOMERIC FLAVIN CONTAINING CYS DECARBOXYLASE FAMILY"/>
    <property type="match status" value="1"/>
</dbReference>
<comment type="pathway">
    <text evidence="3 4">Cofactor biosynthesis; coenzyme A biosynthesis; CoA from (R)-pantothenate: step 2/5.</text>
</comment>
<feature type="binding site" evidence="3">
    <location>
        <position position="275"/>
    </location>
    <ligand>
        <name>CTP</name>
        <dbReference type="ChEBI" id="CHEBI:37563"/>
    </ligand>
</feature>
<comment type="catalytic activity">
    <reaction evidence="3 4">
        <text>N-[(R)-4-phosphopantothenoyl]-L-cysteine + H(+) = (R)-4'-phosphopantetheine + CO2</text>
        <dbReference type="Rhea" id="RHEA:16793"/>
        <dbReference type="ChEBI" id="CHEBI:15378"/>
        <dbReference type="ChEBI" id="CHEBI:16526"/>
        <dbReference type="ChEBI" id="CHEBI:59458"/>
        <dbReference type="ChEBI" id="CHEBI:61723"/>
        <dbReference type="EC" id="4.1.1.36"/>
    </reaction>
</comment>
<feature type="binding site" evidence="3">
    <location>
        <position position="319"/>
    </location>
    <ligand>
        <name>CTP</name>
        <dbReference type="ChEBI" id="CHEBI:37563"/>
    </ligand>
</feature>
<evidence type="ECO:0000259" key="5">
    <source>
        <dbReference type="Pfam" id="PF02441"/>
    </source>
</evidence>
<gene>
    <name evidence="3 7" type="primary">coaBC</name>
    <name evidence="7" type="ORF">KCG48_03645</name>
</gene>
<feature type="domain" description="Flavoprotein" evidence="5">
    <location>
        <begin position="2"/>
        <end position="174"/>
    </location>
</feature>
<dbReference type="GO" id="GO:0004632">
    <property type="term" value="F:phosphopantothenate--cysteine ligase activity"/>
    <property type="evidence" value="ECO:0007669"/>
    <property type="project" value="UniProtKB-UniRule"/>
</dbReference>
<dbReference type="GO" id="GO:0071513">
    <property type="term" value="C:phosphopantothenoylcysteine decarboxylase complex"/>
    <property type="evidence" value="ECO:0007669"/>
    <property type="project" value="TreeGrafter"/>
</dbReference>
<dbReference type="GO" id="GO:0004633">
    <property type="term" value="F:phosphopantothenoylcysteine decarboxylase activity"/>
    <property type="evidence" value="ECO:0007669"/>
    <property type="project" value="UniProtKB-UniRule"/>
</dbReference>
<feature type="active site" description="Proton donor" evidence="3">
    <location>
        <position position="154"/>
    </location>
</feature>
<evidence type="ECO:0000256" key="2">
    <source>
        <dbReference type="ARBA" id="ARBA00023239"/>
    </source>
</evidence>
<keyword evidence="8" id="KW-1185">Reference proteome</keyword>
<dbReference type="SUPFAM" id="SSF102645">
    <property type="entry name" value="CoaB-like"/>
    <property type="match status" value="1"/>
</dbReference>
<sequence>MKNVVLGVTGGIAAYKALEVVSRLKKLGINVDVAMSKSAQEFVTPLTFQSLSQNPVITDMFDEPKAFEIAHISLAKKADVFAIVPATANIIGKIAHGISDDFITTSVMATKAKVLIAPAMNTQMYANPLVQENIEKLKGLGYHFVSPGAGRLACGDVGEGKLALVDDIMEEILALLHPRRDWAGRQVLITAGGTEAPIDPVRVLTNHSSGKMGIALAEVLRDRGAQVTLIHARVTAPLPQGVELVEARTVEAMDTAVQGRFAQADAVFMAAAVSDYQMKEVSPEKIKKSGDTLTLELVKAKDILKSLGEEKTHQILVGFAAESQELEKNAQEKLVRKNLDFIAANNISGGQVFGQEENHVVLYGPHGLRVDLGQRSKKETAEMLVDEVTKHFQK</sequence>
<dbReference type="EC" id="4.1.1.36" evidence="3"/>
<evidence type="ECO:0000313" key="8">
    <source>
        <dbReference type="Proteomes" id="UP000675379"/>
    </source>
</evidence>
<dbReference type="RefSeq" id="WP_211799952.1">
    <property type="nucleotide sequence ID" value="NZ_JAGSCS010000003.1"/>
</dbReference>
<dbReference type="Pfam" id="PF02441">
    <property type="entry name" value="Flavoprotein"/>
    <property type="match status" value="1"/>
</dbReference>
<dbReference type="GO" id="GO:0046872">
    <property type="term" value="F:metal ion binding"/>
    <property type="evidence" value="ECO:0007669"/>
    <property type="project" value="UniProtKB-KW"/>
</dbReference>
<comment type="cofactor">
    <cofactor evidence="3">
        <name>FMN</name>
        <dbReference type="ChEBI" id="CHEBI:58210"/>
    </cofactor>
    <text evidence="3">Binds 1 FMN per subunit.</text>
</comment>
<keyword evidence="3" id="KW-0460">Magnesium</keyword>
<accession>A0A941HPK2</accession>
<keyword evidence="3 4" id="KW-0285">Flavoprotein</keyword>
<comment type="function">
    <text evidence="4">Catalyzes two steps in the biosynthesis of coenzyme A. In the first step cysteine is conjugated to 4'-phosphopantothenate to form 4-phosphopantothenoylcysteine, in the latter compound is decarboxylated to form 4'-phosphopantotheine.</text>
</comment>
<dbReference type="HAMAP" id="MF_02225">
    <property type="entry name" value="CoaBC"/>
    <property type="match status" value="1"/>
</dbReference>
<keyword evidence="1 3" id="KW-0210">Decarboxylase</keyword>
<evidence type="ECO:0000259" key="6">
    <source>
        <dbReference type="Pfam" id="PF04127"/>
    </source>
</evidence>
<feature type="binding site" evidence="3">
    <location>
        <position position="337"/>
    </location>
    <ligand>
        <name>CTP</name>
        <dbReference type="ChEBI" id="CHEBI:37563"/>
    </ligand>
</feature>
<keyword evidence="3" id="KW-0511">Multifunctional enzyme</keyword>
<evidence type="ECO:0000256" key="4">
    <source>
        <dbReference type="RuleBase" id="RU364078"/>
    </source>
</evidence>
<dbReference type="Gene3D" id="3.40.50.10300">
    <property type="entry name" value="CoaB-like"/>
    <property type="match status" value="1"/>
</dbReference>
<dbReference type="Gene3D" id="3.40.50.1950">
    <property type="entry name" value="Flavin prenyltransferase-like"/>
    <property type="match status" value="1"/>
</dbReference>
<dbReference type="GO" id="GO:0015937">
    <property type="term" value="P:coenzyme A biosynthetic process"/>
    <property type="evidence" value="ECO:0007669"/>
    <property type="project" value="UniProtKB-UniRule"/>
</dbReference>
<dbReference type="InterPro" id="IPR007085">
    <property type="entry name" value="DNA/pantothenate-metab_flavo_C"/>
</dbReference>
<evidence type="ECO:0000256" key="3">
    <source>
        <dbReference type="HAMAP-Rule" id="MF_02225"/>
    </source>
</evidence>
<protein>
    <recommendedName>
        <fullName evidence="3">Coenzyme A biosynthesis bifunctional protein CoaBC</fullName>
    </recommendedName>
    <alternativeName>
        <fullName evidence="3">DNA/pantothenate metabolism flavoprotein</fullName>
    </alternativeName>
    <alternativeName>
        <fullName evidence="3">Phosphopantothenoylcysteine synthetase/decarboxylase</fullName>
        <shortName evidence="3">PPCS-PPCDC</shortName>
    </alternativeName>
    <domain>
        <recommendedName>
            <fullName evidence="3">Phosphopantothenoylcysteine decarboxylase</fullName>
            <shortName evidence="3">PPC decarboxylase</shortName>
            <shortName evidence="3">PPC-DC</shortName>
            <ecNumber evidence="3">4.1.1.36</ecNumber>
        </recommendedName>
        <alternativeName>
            <fullName evidence="3">CoaC</fullName>
        </alternativeName>
    </domain>
    <domain>
        <recommendedName>
            <fullName evidence="3">Phosphopantothenate--cysteine ligase</fullName>
            <ecNumber evidence="3">6.3.2.5</ecNumber>
        </recommendedName>
        <alternativeName>
            <fullName evidence="3">CoaB</fullName>
        </alternativeName>
        <alternativeName>
            <fullName evidence="3">Phosphopantothenoylcysteine synthetase</fullName>
            <shortName evidence="3">PPC synthetase</shortName>
            <shortName evidence="3">PPC-S</shortName>
        </alternativeName>
    </domain>
</protein>
<dbReference type="InterPro" id="IPR035929">
    <property type="entry name" value="CoaB-like_sf"/>
</dbReference>
<feature type="binding site" evidence="3">
    <location>
        <position position="285"/>
    </location>
    <ligand>
        <name>CTP</name>
        <dbReference type="ChEBI" id="CHEBI:37563"/>
    </ligand>
</feature>
<comment type="caution">
    <text evidence="3">Lacks conserved residue(s) required for the propagation of feature annotation.</text>
</comment>
<keyword evidence="3" id="KW-0479">Metal-binding</keyword>
<dbReference type="Pfam" id="PF04127">
    <property type="entry name" value="DFP"/>
    <property type="match status" value="1"/>
</dbReference>
<dbReference type="GO" id="GO:0015941">
    <property type="term" value="P:pantothenate catabolic process"/>
    <property type="evidence" value="ECO:0007669"/>
    <property type="project" value="InterPro"/>
</dbReference>